<evidence type="ECO:0000256" key="1">
    <source>
        <dbReference type="ARBA" id="ARBA00022741"/>
    </source>
</evidence>
<evidence type="ECO:0000259" key="3">
    <source>
        <dbReference type="Pfam" id="PF13538"/>
    </source>
</evidence>
<organism evidence="4 5">
    <name type="scientific">Cohaesibacter marisflavi</name>
    <dbReference type="NCBI Taxonomy" id="655353"/>
    <lineage>
        <taxon>Bacteria</taxon>
        <taxon>Pseudomonadati</taxon>
        <taxon>Pseudomonadota</taxon>
        <taxon>Alphaproteobacteria</taxon>
        <taxon>Hyphomicrobiales</taxon>
        <taxon>Cohaesibacteraceae</taxon>
    </lineage>
</organism>
<evidence type="ECO:0000256" key="2">
    <source>
        <dbReference type="ARBA" id="ARBA00022840"/>
    </source>
</evidence>
<protein>
    <submittedName>
        <fullName evidence="4">Exodeoxyribonuclease-5</fullName>
    </submittedName>
</protein>
<dbReference type="EMBL" id="FOVR01000002">
    <property type="protein sequence ID" value="SFN97125.1"/>
    <property type="molecule type" value="Genomic_DNA"/>
</dbReference>
<evidence type="ECO:0000313" key="4">
    <source>
        <dbReference type="EMBL" id="SFN97125.1"/>
    </source>
</evidence>
<keyword evidence="1" id="KW-0547">Nucleotide-binding</keyword>
<proteinExistence type="predicted"/>
<dbReference type="InterPro" id="IPR027785">
    <property type="entry name" value="UvrD-like_helicase_C"/>
</dbReference>
<feature type="domain" description="UvrD-like helicase C-terminal" evidence="3">
    <location>
        <begin position="320"/>
        <end position="368"/>
    </location>
</feature>
<dbReference type="CDD" id="cd18809">
    <property type="entry name" value="SF1_C_RecD"/>
    <property type="match status" value="1"/>
</dbReference>
<dbReference type="Gene3D" id="3.40.50.300">
    <property type="entry name" value="P-loop containing nucleotide triphosphate hydrolases"/>
    <property type="match status" value="2"/>
</dbReference>
<keyword evidence="2" id="KW-0067">ATP-binding</keyword>
<dbReference type="STRING" id="655353.SAMN04488056_102560"/>
<dbReference type="GO" id="GO:0005524">
    <property type="term" value="F:ATP binding"/>
    <property type="evidence" value="ECO:0007669"/>
    <property type="project" value="UniProtKB-KW"/>
</dbReference>
<dbReference type="GO" id="GO:0003678">
    <property type="term" value="F:DNA helicase activity"/>
    <property type="evidence" value="ECO:0007669"/>
    <property type="project" value="UniProtKB-ARBA"/>
</dbReference>
<dbReference type="PANTHER" id="PTHR43788">
    <property type="entry name" value="DNA2/NAM7 HELICASE FAMILY MEMBER"/>
    <property type="match status" value="1"/>
</dbReference>
<dbReference type="InterPro" id="IPR027417">
    <property type="entry name" value="P-loop_NTPase"/>
</dbReference>
<name>A0A1I5DD14_9HYPH</name>
<keyword evidence="5" id="KW-1185">Reference proteome</keyword>
<dbReference type="AlphaFoldDB" id="A0A1I5DD14"/>
<sequence length="369" mass="41343">MDWSPQQDAALKAVDNWIKRGDEPIFRLFGYAGTGKTTLARHLAEGIDGSVLFGAFTGKAAQVLRQKGCAGASTIHAMIYRPDTSDDEERDEDVPAFVINRDSPAHDADLIIIDECSMVDEMLGSDLLSFGKPVLVLGDPAQLPPVSGGGYFTEDEPDIMLTEIHRQARDNPIIRLAQDVREGKTPDYGDYGAVQVIGRRGLETEQVLEADQVLVGRNLTRQKYNKRLRELKEFEGPYPRVGDKLVCLRNNHQKGLLNGGIWIVDKVTSRTGKDLKLRVSPELGHELSGRVPLKIPKMLFEDHEGEIPWTVRKKGDAFDYGYALTVHKAQGSQWNNVMLFDESWAFRDHRTRWLYTGVTRAAESLTIVR</sequence>
<dbReference type="OrthoDB" id="9803432at2"/>
<accession>A0A1I5DD14</accession>
<dbReference type="PANTHER" id="PTHR43788:SF6">
    <property type="entry name" value="DNA HELICASE B"/>
    <property type="match status" value="1"/>
</dbReference>
<dbReference type="Proteomes" id="UP000199236">
    <property type="component" value="Unassembled WGS sequence"/>
</dbReference>
<dbReference type="SUPFAM" id="SSF52540">
    <property type="entry name" value="P-loop containing nucleoside triphosphate hydrolases"/>
    <property type="match status" value="2"/>
</dbReference>
<reference evidence="4 5" key="1">
    <citation type="submission" date="2016-10" db="EMBL/GenBank/DDBJ databases">
        <authorList>
            <person name="de Groot N.N."/>
        </authorList>
    </citation>
    <scope>NUCLEOTIDE SEQUENCE [LARGE SCALE GENOMIC DNA]</scope>
    <source>
        <strain evidence="4 5">CGMCC 1.9157</strain>
    </source>
</reference>
<dbReference type="Pfam" id="PF13604">
    <property type="entry name" value="AAA_30"/>
    <property type="match status" value="1"/>
</dbReference>
<dbReference type="Pfam" id="PF13538">
    <property type="entry name" value="UvrD_C_2"/>
    <property type="match status" value="1"/>
</dbReference>
<evidence type="ECO:0000313" key="5">
    <source>
        <dbReference type="Proteomes" id="UP000199236"/>
    </source>
</evidence>
<dbReference type="InterPro" id="IPR050534">
    <property type="entry name" value="Coronavir_polyprotein_1ab"/>
</dbReference>
<dbReference type="RefSeq" id="WP_090070137.1">
    <property type="nucleotide sequence ID" value="NZ_FOVR01000002.1"/>
</dbReference>
<gene>
    <name evidence="4" type="ORF">SAMN04488056_102560</name>
</gene>